<dbReference type="AlphaFoldDB" id="A0A484M494"/>
<protein>
    <submittedName>
        <fullName evidence="1">Uncharacterized protein</fullName>
    </submittedName>
</protein>
<proteinExistence type="predicted"/>
<dbReference type="Proteomes" id="UP000595140">
    <property type="component" value="Unassembled WGS sequence"/>
</dbReference>
<dbReference type="EMBL" id="OOIL02002458">
    <property type="protein sequence ID" value="VFQ82876.1"/>
    <property type="molecule type" value="Genomic_DNA"/>
</dbReference>
<name>A0A484M494_9ASTE</name>
<reference evidence="1 2" key="1">
    <citation type="submission" date="2018-04" db="EMBL/GenBank/DDBJ databases">
        <authorList>
            <person name="Vogel A."/>
        </authorList>
    </citation>
    <scope>NUCLEOTIDE SEQUENCE [LARGE SCALE GENOMIC DNA]</scope>
</reference>
<evidence type="ECO:0000313" key="1">
    <source>
        <dbReference type="EMBL" id="VFQ82876.1"/>
    </source>
</evidence>
<keyword evidence="2" id="KW-1185">Reference proteome</keyword>
<organism evidence="1 2">
    <name type="scientific">Cuscuta campestris</name>
    <dbReference type="NCBI Taxonomy" id="132261"/>
    <lineage>
        <taxon>Eukaryota</taxon>
        <taxon>Viridiplantae</taxon>
        <taxon>Streptophyta</taxon>
        <taxon>Embryophyta</taxon>
        <taxon>Tracheophyta</taxon>
        <taxon>Spermatophyta</taxon>
        <taxon>Magnoliopsida</taxon>
        <taxon>eudicotyledons</taxon>
        <taxon>Gunneridae</taxon>
        <taxon>Pentapetalae</taxon>
        <taxon>asterids</taxon>
        <taxon>lamiids</taxon>
        <taxon>Solanales</taxon>
        <taxon>Convolvulaceae</taxon>
        <taxon>Cuscuteae</taxon>
        <taxon>Cuscuta</taxon>
        <taxon>Cuscuta subgen. Grammica</taxon>
        <taxon>Cuscuta sect. Cleistogrammica</taxon>
    </lineage>
</organism>
<evidence type="ECO:0000313" key="2">
    <source>
        <dbReference type="Proteomes" id="UP000595140"/>
    </source>
</evidence>
<sequence length="66" mass="7290">MRGHGLCFGAMIGLEAEAEVWGTSLLLVCTDLRLVLLLCLAKSTARSTARKLLVFVVFLECFELLF</sequence>
<accession>A0A484M494</accession>
<gene>
    <name evidence="1" type="ORF">CCAM_LOCUS24652</name>
</gene>